<dbReference type="EMBL" id="QNUH01000008">
    <property type="protein sequence ID" value="REC77501.1"/>
    <property type="molecule type" value="Genomic_DNA"/>
</dbReference>
<sequence length="251" mass="27122">MKKIKHYCYVFALITGIAAQGQVGVGTATPYPSSLLDLNASNKGLLLPRVALTSTSDIITVPNPAKGLLVYATQNSGTGSTAIQRDTLYKFDGATWKALTTREKFISNELPKIVAVGRKTTVEGCIGITNGLFNLNQRSSTLITATGAFTAPQTGYYMFSVRLVQLMNSNPSQSFNVSPYIQAPNLATYSYTYRGVSGTAQSQRASVLGVVYLTQGELTQGFKWFFGTNTCPADGRIQGQEVIWEYLGNPL</sequence>
<organism evidence="1 2">
    <name type="scientific">Chryseobacterium elymi</name>
    <dbReference type="NCBI Taxonomy" id="395936"/>
    <lineage>
        <taxon>Bacteria</taxon>
        <taxon>Pseudomonadati</taxon>
        <taxon>Bacteroidota</taxon>
        <taxon>Flavobacteriia</taxon>
        <taxon>Flavobacteriales</taxon>
        <taxon>Weeksellaceae</taxon>
        <taxon>Chryseobacterium group</taxon>
        <taxon>Chryseobacterium</taxon>
    </lineage>
</organism>
<gene>
    <name evidence="1" type="ORF">DRF60_10970</name>
</gene>
<evidence type="ECO:0000313" key="2">
    <source>
        <dbReference type="Proteomes" id="UP000257030"/>
    </source>
</evidence>
<proteinExistence type="predicted"/>
<keyword evidence="2" id="KW-1185">Reference proteome</keyword>
<dbReference type="OrthoDB" id="933310at2"/>
<accession>A0A3D9DI31</accession>
<dbReference type="InterPro" id="IPR008983">
    <property type="entry name" value="Tumour_necrosis_fac-like_dom"/>
</dbReference>
<evidence type="ECO:0008006" key="3">
    <source>
        <dbReference type="Google" id="ProtNLM"/>
    </source>
</evidence>
<name>A0A3D9DI31_9FLAO</name>
<evidence type="ECO:0000313" key="1">
    <source>
        <dbReference type="EMBL" id="REC77501.1"/>
    </source>
</evidence>
<protein>
    <recommendedName>
        <fullName evidence="3">C1q domain-containing protein</fullName>
    </recommendedName>
</protein>
<dbReference type="Gene3D" id="2.60.120.40">
    <property type="match status" value="1"/>
</dbReference>
<dbReference type="RefSeq" id="WP_116012109.1">
    <property type="nucleotide sequence ID" value="NZ_QNUH01000008.1"/>
</dbReference>
<comment type="caution">
    <text evidence="1">The sequence shown here is derived from an EMBL/GenBank/DDBJ whole genome shotgun (WGS) entry which is preliminary data.</text>
</comment>
<dbReference type="AlphaFoldDB" id="A0A3D9DI31"/>
<reference evidence="1 2" key="1">
    <citation type="journal article" date="2010" name="Syst. Appl. Microbiol.">
        <title>Four new species of Chryseobacterium from the rhizosphere of coastal sand dune plants, Chryseobacterium elymi sp. nov., Chryseobacterium hagamense sp. nov., Chryseobacterium lathyri sp. nov. and Chryseobacterium rhizosphaerae sp. nov.</title>
        <authorList>
            <person name="Cho S.H."/>
            <person name="Lee K.S."/>
            <person name="Shin D.S."/>
            <person name="Han J.H."/>
            <person name="Park K.S."/>
            <person name="Lee C.H."/>
            <person name="Park K.H."/>
            <person name="Kim S.B."/>
        </authorList>
    </citation>
    <scope>NUCLEOTIDE SEQUENCE [LARGE SCALE GENOMIC DNA]</scope>
    <source>
        <strain evidence="1 2">KCTC 22547</strain>
    </source>
</reference>
<dbReference type="Proteomes" id="UP000257030">
    <property type="component" value="Unassembled WGS sequence"/>
</dbReference>